<dbReference type="AlphaFoldDB" id="A0A212L7F8"/>
<sequence>MSSISTAGRMNPAGAIVALLAVLALSACSFAPRYERPEMDMPSQWQKVDMGAAPLNTDWWTRFNDPVLTSMVDEALKNNQDLAESLAKIDSAASQVGVATADLLPAVSGSAGSVAAGASEKTPNTTPFNRSGLDRTTTTNQAALNASWELDLWGKYRNNYTMLSDVLMSTVIGHEALRLSVAGQTAQGYFALLALDMQLDTARRTLKTREDAFSIYTSRYKQGDITELDWQRARAEVETARAQVHTSTVAVDKAEAGLAVLLGRSPRDIMERGMPRGQAIGMLPSPPVLPEGLPSDLLQRRPDVRASEFTMMAYNANIGVARAQFFPSISLTGMLGTVSSAVGSLFTGPAGAWSYGVTGSMPLLDFGRTWYNVKDAEARKKASIAVYRKTVQTAFQDMRTALTTQREADAIVRSMQIQVESLRRATTIARLQYDNGYTDYLTVLDAERQLFAAELQLASALRDRLDSVVSVCMALGGGWNDPGASPSFPVVSTEKLLDQETSTGALGKAPVSGKAAPKPVKTQPATQDQSKGGVSL</sequence>
<dbReference type="Gene3D" id="2.20.200.10">
    <property type="entry name" value="Outer membrane efflux proteins (OEP)"/>
    <property type="match status" value="1"/>
</dbReference>
<dbReference type="InterPro" id="IPR010131">
    <property type="entry name" value="MdtP/NodT-like"/>
</dbReference>
<dbReference type="NCBIfam" id="TIGR01845">
    <property type="entry name" value="outer_NodT"/>
    <property type="match status" value="1"/>
</dbReference>
<dbReference type="Gene3D" id="1.20.1600.10">
    <property type="entry name" value="Outer membrane efflux proteins (OEP)"/>
    <property type="match status" value="1"/>
</dbReference>
<comment type="subcellular location">
    <subcellularLocation>
        <location evidence="2">Cell membrane</location>
        <topology evidence="2">Lipid-anchor</topology>
    </subcellularLocation>
</comment>
<gene>
    <name evidence="4" type="ORF">KL86DES1_21185</name>
</gene>
<comment type="similarity">
    <text evidence="1 2">Belongs to the outer membrane factor (OMF) (TC 1.B.17) family.</text>
</comment>
<keyword evidence="2" id="KW-1134">Transmembrane beta strand</keyword>
<keyword evidence="2 4" id="KW-0449">Lipoprotein</keyword>
<keyword evidence="2" id="KW-0564">Palmitate</keyword>
<dbReference type="PANTHER" id="PTHR30203">
    <property type="entry name" value="OUTER MEMBRANE CATION EFFLUX PROTEIN"/>
    <property type="match status" value="1"/>
</dbReference>
<evidence type="ECO:0000256" key="3">
    <source>
        <dbReference type="SAM" id="MobiDB-lite"/>
    </source>
</evidence>
<feature type="region of interest" description="Disordered" evidence="3">
    <location>
        <begin position="499"/>
        <end position="536"/>
    </location>
</feature>
<reference evidence="4" key="1">
    <citation type="submission" date="2016-08" db="EMBL/GenBank/DDBJ databases">
        <authorList>
            <person name="Seilhamer J.J."/>
        </authorList>
    </citation>
    <scope>NUCLEOTIDE SEQUENCE</scope>
    <source>
        <strain evidence="4">86-1</strain>
    </source>
</reference>
<protein>
    <submittedName>
        <fullName evidence="4">RND efflux system, outer membrane lipoprotein, NodT family</fullName>
    </submittedName>
</protein>
<dbReference type="GO" id="GO:0015562">
    <property type="term" value="F:efflux transmembrane transporter activity"/>
    <property type="evidence" value="ECO:0007669"/>
    <property type="project" value="InterPro"/>
</dbReference>
<dbReference type="GO" id="GO:0005886">
    <property type="term" value="C:plasma membrane"/>
    <property type="evidence" value="ECO:0007669"/>
    <property type="project" value="UniProtKB-SubCell"/>
</dbReference>
<proteinExistence type="inferred from homology"/>
<organism evidence="4">
    <name type="scientific">uncultured Desulfovibrio sp</name>
    <dbReference type="NCBI Taxonomy" id="167968"/>
    <lineage>
        <taxon>Bacteria</taxon>
        <taxon>Pseudomonadati</taxon>
        <taxon>Thermodesulfobacteriota</taxon>
        <taxon>Desulfovibrionia</taxon>
        <taxon>Desulfovibrionales</taxon>
        <taxon>Desulfovibrionaceae</taxon>
        <taxon>Desulfovibrio</taxon>
        <taxon>environmental samples</taxon>
    </lineage>
</organism>
<dbReference type="SUPFAM" id="SSF56954">
    <property type="entry name" value="Outer membrane efflux proteins (OEP)"/>
    <property type="match status" value="1"/>
</dbReference>
<feature type="compositionally biased region" description="Polar residues" evidence="3">
    <location>
        <begin position="121"/>
        <end position="135"/>
    </location>
</feature>
<dbReference type="InterPro" id="IPR003423">
    <property type="entry name" value="OMP_efflux"/>
</dbReference>
<name>A0A212L7F8_9BACT</name>
<accession>A0A212L7F8</accession>
<evidence type="ECO:0000256" key="1">
    <source>
        <dbReference type="ARBA" id="ARBA00007613"/>
    </source>
</evidence>
<keyword evidence="2" id="KW-0472">Membrane</keyword>
<dbReference type="Pfam" id="PF02321">
    <property type="entry name" value="OEP"/>
    <property type="match status" value="2"/>
</dbReference>
<dbReference type="RefSeq" id="WP_179980607.1">
    <property type="nucleotide sequence ID" value="NZ_LT608333.1"/>
</dbReference>
<evidence type="ECO:0000256" key="2">
    <source>
        <dbReference type="RuleBase" id="RU362097"/>
    </source>
</evidence>
<keyword evidence="2" id="KW-0812">Transmembrane</keyword>
<evidence type="ECO:0000313" key="4">
    <source>
        <dbReference type="EMBL" id="SCM73259.1"/>
    </source>
</evidence>
<dbReference type="EMBL" id="FMJC01000002">
    <property type="protein sequence ID" value="SCM73259.1"/>
    <property type="molecule type" value="Genomic_DNA"/>
</dbReference>
<feature type="compositionally biased region" description="Polar residues" evidence="3">
    <location>
        <begin position="523"/>
        <end position="536"/>
    </location>
</feature>
<feature type="region of interest" description="Disordered" evidence="3">
    <location>
        <begin position="114"/>
        <end position="135"/>
    </location>
</feature>